<dbReference type="CDD" id="cd01043">
    <property type="entry name" value="DPS"/>
    <property type="match status" value="1"/>
</dbReference>
<evidence type="ECO:0000313" key="4">
    <source>
        <dbReference type="EMBL" id="QUS35645.1"/>
    </source>
</evidence>
<dbReference type="EMBL" id="CP047289">
    <property type="protein sequence ID" value="QUS35645.1"/>
    <property type="molecule type" value="Genomic_DNA"/>
</dbReference>
<dbReference type="PANTHER" id="PTHR42932">
    <property type="entry name" value="GENERAL STRESS PROTEIN 20U"/>
    <property type="match status" value="1"/>
</dbReference>
<sequence>MRERFASGLSDDSAKVSIETLNKNLSLVIDLSLTVKQAHWTMRGNGFIGVHELLDDAVANLRDILDKIAERTVVLGGTPVGISQVVAEETALPRYPTDTVSVKDHVRELTERYKLVAASLREAIDTTDDGGDQDTSDLFTEASRIVDKDAWFIGSNADGN</sequence>
<dbReference type="NCBIfam" id="NF006975">
    <property type="entry name" value="PRK09448.1"/>
    <property type="match status" value="1"/>
</dbReference>
<evidence type="ECO:0000259" key="3">
    <source>
        <dbReference type="Pfam" id="PF00210"/>
    </source>
</evidence>
<dbReference type="InterPro" id="IPR002177">
    <property type="entry name" value="DPS_DNA-bd"/>
</dbReference>
<dbReference type="RefSeq" id="WP_211784892.1">
    <property type="nucleotide sequence ID" value="NZ_CP047289.1"/>
</dbReference>
<dbReference type="InterPro" id="IPR008331">
    <property type="entry name" value="Ferritin_DPS_dom"/>
</dbReference>
<gene>
    <name evidence="4" type="primary">dps</name>
    <name evidence="4" type="synonym">pexB</name>
    <name evidence="4" type="ORF">GR316_04785</name>
</gene>
<name>A0A8J8MRZ7_9RHOB</name>
<dbReference type="PROSITE" id="PS00818">
    <property type="entry name" value="DPS_1"/>
    <property type="match status" value="1"/>
</dbReference>
<dbReference type="InterPro" id="IPR023188">
    <property type="entry name" value="DPS_DNA-bd_CS"/>
</dbReference>
<dbReference type="Pfam" id="PF00210">
    <property type="entry name" value="Ferritin"/>
    <property type="match status" value="1"/>
</dbReference>
<dbReference type="GO" id="GO:0016722">
    <property type="term" value="F:oxidoreductase activity, acting on metal ions"/>
    <property type="evidence" value="ECO:0007669"/>
    <property type="project" value="InterPro"/>
</dbReference>
<evidence type="ECO:0000256" key="1">
    <source>
        <dbReference type="ARBA" id="ARBA00009497"/>
    </source>
</evidence>
<dbReference type="SUPFAM" id="SSF47240">
    <property type="entry name" value="Ferritin-like"/>
    <property type="match status" value="1"/>
</dbReference>
<dbReference type="GO" id="GO:0008199">
    <property type="term" value="F:ferric iron binding"/>
    <property type="evidence" value="ECO:0007669"/>
    <property type="project" value="InterPro"/>
</dbReference>
<dbReference type="PRINTS" id="PR01346">
    <property type="entry name" value="HELNAPAPROT"/>
</dbReference>
<dbReference type="InterPro" id="IPR012347">
    <property type="entry name" value="Ferritin-like"/>
</dbReference>
<dbReference type="PIRSF" id="PIRSF005900">
    <property type="entry name" value="Dps"/>
    <property type="match status" value="1"/>
</dbReference>
<feature type="domain" description="Ferritin/DPS" evidence="3">
    <location>
        <begin position="18"/>
        <end position="154"/>
    </location>
</feature>
<evidence type="ECO:0000256" key="2">
    <source>
        <dbReference type="RuleBase" id="RU003875"/>
    </source>
</evidence>
<reference evidence="4" key="1">
    <citation type="submission" date="2020-01" db="EMBL/GenBank/DDBJ databases">
        <authorList>
            <person name="Yang Y."/>
            <person name="Kwon Y.M."/>
        </authorList>
    </citation>
    <scope>NUCLEOTIDE SEQUENCE</scope>
    <source>
        <strain evidence="4">PG104</strain>
    </source>
</reference>
<keyword evidence="5" id="KW-1185">Reference proteome</keyword>
<dbReference type="AlphaFoldDB" id="A0A8J8MRZ7"/>
<protein>
    <submittedName>
        <fullName evidence="4">DNA starvation/stationary phase protection protein Dps</fullName>
    </submittedName>
</protein>
<dbReference type="Gene3D" id="1.20.1260.10">
    <property type="match status" value="1"/>
</dbReference>
<dbReference type="KEGG" id="fap:GR316_04785"/>
<dbReference type="Proteomes" id="UP000679284">
    <property type="component" value="Chromosome"/>
</dbReference>
<dbReference type="InterPro" id="IPR009078">
    <property type="entry name" value="Ferritin-like_SF"/>
</dbReference>
<comment type="similarity">
    <text evidence="1 2">Belongs to the Dps family.</text>
</comment>
<dbReference type="PROSITE" id="PS00819">
    <property type="entry name" value="DPS_2"/>
    <property type="match status" value="1"/>
</dbReference>
<dbReference type="PANTHER" id="PTHR42932:SF3">
    <property type="entry name" value="DNA PROTECTION DURING STARVATION PROTEIN"/>
    <property type="match status" value="1"/>
</dbReference>
<organism evidence="4 5">
    <name type="scientific">Falsirhodobacter algicola</name>
    <dbReference type="NCBI Taxonomy" id="2692330"/>
    <lineage>
        <taxon>Bacteria</taxon>
        <taxon>Pseudomonadati</taxon>
        <taxon>Pseudomonadota</taxon>
        <taxon>Alphaproteobacteria</taxon>
        <taxon>Rhodobacterales</taxon>
        <taxon>Paracoccaceae</taxon>
        <taxon>Falsirhodobacter</taxon>
    </lineage>
</organism>
<proteinExistence type="inferred from homology"/>
<accession>A0A8J8MRZ7</accession>
<evidence type="ECO:0000313" key="5">
    <source>
        <dbReference type="Proteomes" id="UP000679284"/>
    </source>
</evidence>